<protein>
    <submittedName>
        <fullName evidence="2">Protein of uncharacterized function (DUF2778)</fullName>
    </submittedName>
</protein>
<evidence type="ECO:0000313" key="3">
    <source>
        <dbReference type="Proteomes" id="UP000281904"/>
    </source>
</evidence>
<organism evidence="2 3">
    <name type="scientific">Serratia rubidaea</name>
    <name type="common">Serratia marinorubra</name>
    <dbReference type="NCBI Taxonomy" id="61652"/>
    <lineage>
        <taxon>Bacteria</taxon>
        <taxon>Pseudomonadati</taxon>
        <taxon>Pseudomonadota</taxon>
        <taxon>Gammaproteobacteria</taxon>
        <taxon>Enterobacterales</taxon>
        <taxon>Yersiniaceae</taxon>
        <taxon>Serratia</taxon>
    </lineage>
</organism>
<evidence type="ECO:0000313" key="2">
    <source>
        <dbReference type="EMBL" id="VEI69240.1"/>
    </source>
</evidence>
<dbReference type="InterPro" id="IPR021225">
    <property type="entry name" value="Tlde1_dom"/>
</dbReference>
<dbReference type="Proteomes" id="UP000281904">
    <property type="component" value="Chromosome"/>
</dbReference>
<reference evidence="2 3" key="1">
    <citation type="submission" date="2018-12" db="EMBL/GenBank/DDBJ databases">
        <authorList>
            <consortium name="Pathogen Informatics"/>
        </authorList>
    </citation>
    <scope>NUCLEOTIDE SEQUENCE [LARGE SCALE GENOMIC DNA]</scope>
    <source>
        <strain evidence="2 3">NCTC10036</strain>
    </source>
</reference>
<accession>A0A448SNJ8</accession>
<dbReference type="EMBL" id="LR134493">
    <property type="protein sequence ID" value="VEI69240.1"/>
    <property type="molecule type" value="Genomic_DNA"/>
</dbReference>
<dbReference type="AlphaFoldDB" id="A0A448SNJ8"/>
<dbReference type="Pfam" id="PF10908">
    <property type="entry name" value="Tlde1_dom"/>
    <property type="match status" value="1"/>
</dbReference>
<proteinExistence type="predicted"/>
<dbReference type="RefSeq" id="WP_126532191.1">
    <property type="nucleotide sequence ID" value="NZ_LR134493.1"/>
</dbReference>
<gene>
    <name evidence="2" type="ORF">NCTC10036_03580</name>
</gene>
<sequence length="176" mass="19884">MQICRMDYNDVSADKRRLKLHVYGVGVFPVFSGIEPVTNIAQCAFKKNAALPVGTYWIVDRPSGSIRNQIQTFIKDFKNGTNHDEWFGLYSASTMSDSVFVNGVERGAFRLHPLRPNGEGESWGCITFYNIPDFQLVRRSLLQQKKVRVPGGRGLMAYGKVEVMGRTDYASCDIDY</sequence>
<name>A0A448SNJ8_SERRU</name>
<feature type="domain" description="Tlde1" evidence="1">
    <location>
        <begin position="28"/>
        <end position="151"/>
    </location>
</feature>
<evidence type="ECO:0000259" key="1">
    <source>
        <dbReference type="Pfam" id="PF10908"/>
    </source>
</evidence>